<dbReference type="PANTHER" id="PTHR15503">
    <property type="entry name" value="LDOC1 RELATED"/>
    <property type="match status" value="1"/>
</dbReference>
<dbReference type="InterPro" id="IPR032567">
    <property type="entry name" value="RTL1-rel"/>
</dbReference>
<evidence type="ECO:0000313" key="2">
    <source>
        <dbReference type="Proteomes" id="UP000054018"/>
    </source>
</evidence>
<dbReference type="Proteomes" id="UP000054018">
    <property type="component" value="Unassembled WGS sequence"/>
</dbReference>
<accession>A0A0C9YGS5</accession>
<dbReference type="EMBL" id="KN833875">
    <property type="protein sequence ID" value="KIK15841.1"/>
    <property type="molecule type" value="Genomic_DNA"/>
</dbReference>
<gene>
    <name evidence="1" type="ORF">PISMIDRAFT_114521</name>
</gene>
<evidence type="ECO:0000313" key="1">
    <source>
        <dbReference type="EMBL" id="KIK15841.1"/>
    </source>
</evidence>
<dbReference type="SUPFAM" id="SSF56672">
    <property type="entry name" value="DNA/RNA polymerases"/>
    <property type="match status" value="1"/>
</dbReference>
<proteinExistence type="predicted"/>
<reference evidence="2" key="2">
    <citation type="submission" date="2015-01" db="EMBL/GenBank/DDBJ databases">
        <title>Evolutionary Origins and Diversification of the Mycorrhizal Mutualists.</title>
        <authorList>
            <consortium name="DOE Joint Genome Institute"/>
            <consortium name="Mycorrhizal Genomics Consortium"/>
            <person name="Kohler A."/>
            <person name="Kuo A."/>
            <person name="Nagy L.G."/>
            <person name="Floudas D."/>
            <person name="Copeland A."/>
            <person name="Barry K.W."/>
            <person name="Cichocki N."/>
            <person name="Veneault-Fourrey C."/>
            <person name="LaButti K."/>
            <person name="Lindquist E.A."/>
            <person name="Lipzen A."/>
            <person name="Lundell T."/>
            <person name="Morin E."/>
            <person name="Murat C."/>
            <person name="Riley R."/>
            <person name="Ohm R."/>
            <person name="Sun H."/>
            <person name="Tunlid A."/>
            <person name="Henrissat B."/>
            <person name="Grigoriev I.V."/>
            <person name="Hibbett D.S."/>
            <person name="Martin F."/>
        </authorList>
    </citation>
    <scope>NUCLEOTIDE SEQUENCE [LARGE SCALE GENOMIC DNA]</scope>
    <source>
        <strain evidence="2">441</strain>
    </source>
</reference>
<dbReference type="InterPro" id="IPR043502">
    <property type="entry name" value="DNA/RNA_pol_sf"/>
</dbReference>
<dbReference type="OrthoDB" id="2665437at2759"/>
<dbReference type="Gene3D" id="3.10.10.10">
    <property type="entry name" value="HIV Type 1 Reverse Transcriptase, subunit A, domain 1"/>
    <property type="match status" value="1"/>
</dbReference>
<sequence>MPWLKKFQPIINWKTHGIKGWKDVEPIPRAPHSEGTVRKTTISTDLKVKASTGKEEVILLDQYRDFAEVFSEKDIPFWVHAHVAKHLWCVTPDFPQQKRHIYPMSQDEMKSLRKFINENLKCGKIHESKSDQAAPVFFVRKKDGKHRLIQDY</sequence>
<dbReference type="STRING" id="765257.A0A0C9YGS5"/>
<feature type="non-terminal residue" evidence="1">
    <location>
        <position position="152"/>
    </location>
</feature>
<dbReference type="PANTHER" id="PTHR15503:SF22">
    <property type="entry name" value="TRANSPOSON TY3-I GAG POLYPROTEIN"/>
    <property type="match status" value="1"/>
</dbReference>
<dbReference type="AlphaFoldDB" id="A0A0C9YGS5"/>
<protein>
    <submittedName>
        <fullName evidence="1">Uncharacterized protein</fullName>
    </submittedName>
</protein>
<reference evidence="1 2" key="1">
    <citation type="submission" date="2014-04" db="EMBL/GenBank/DDBJ databases">
        <authorList>
            <consortium name="DOE Joint Genome Institute"/>
            <person name="Kuo A."/>
            <person name="Kohler A."/>
            <person name="Costa M.D."/>
            <person name="Nagy L.G."/>
            <person name="Floudas D."/>
            <person name="Copeland A."/>
            <person name="Barry K.W."/>
            <person name="Cichocki N."/>
            <person name="Veneault-Fourrey C."/>
            <person name="LaButti K."/>
            <person name="Lindquist E.A."/>
            <person name="Lipzen A."/>
            <person name="Lundell T."/>
            <person name="Morin E."/>
            <person name="Murat C."/>
            <person name="Sun H."/>
            <person name="Tunlid A."/>
            <person name="Henrissat B."/>
            <person name="Grigoriev I.V."/>
            <person name="Hibbett D.S."/>
            <person name="Martin F."/>
            <person name="Nordberg H.P."/>
            <person name="Cantor M.N."/>
            <person name="Hua S.X."/>
        </authorList>
    </citation>
    <scope>NUCLEOTIDE SEQUENCE [LARGE SCALE GENOMIC DNA]</scope>
    <source>
        <strain evidence="1 2">441</strain>
    </source>
</reference>
<name>A0A0C9YGS5_9AGAM</name>
<organism evidence="1 2">
    <name type="scientific">Pisolithus microcarpus 441</name>
    <dbReference type="NCBI Taxonomy" id="765257"/>
    <lineage>
        <taxon>Eukaryota</taxon>
        <taxon>Fungi</taxon>
        <taxon>Dikarya</taxon>
        <taxon>Basidiomycota</taxon>
        <taxon>Agaricomycotina</taxon>
        <taxon>Agaricomycetes</taxon>
        <taxon>Agaricomycetidae</taxon>
        <taxon>Boletales</taxon>
        <taxon>Sclerodermatineae</taxon>
        <taxon>Pisolithaceae</taxon>
        <taxon>Pisolithus</taxon>
    </lineage>
</organism>
<dbReference type="HOGENOM" id="CLU_000384_42_1_1"/>
<keyword evidence="2" id="KW-1185">Reference proteome</keyword>